<dbReference type="InterPro" id="IPR011041">
    <property type="entry name" value="Quinoprot_gluc/sorb_DH_b-prop"/>
</dbReference>
<evidence type="ECO:0000256" key="2">
    <source>
        <dbReference type="ARBA" id="ARBA00022723"/>
    </source>
</evidence>
<evidence type="ECO:0000256" key="5">
    <source>
        <dbReference type="SAM" id="MobiDB-lite"/>
    </source>
</evidence>
<keyword evidence="1 4" id="KW-0349">Heme</keyword>
<evidence type="ECO:0000256" key="3">
    <source>
        <dbReference type="ARBA" id="ARBA00023004"/>
    </source>
</evidence>
<evidence type="ECO:0000256" key="1">
    <source>
        <dbReference type="ARBA" id="ARBA00022617"/>
    </source>
</evidence>
<dbReference type="PROSITE" id="PS51257">
    <property type="entry name" value="PROKAR_LIPOPROTEIN"/>
    <property type="match status" value="1"/>
</dbReference>
<evidence type="ECO:0000313" key="7">
    <source>
        <dbReference type="EMBL" id="OAM84309.1"/>
    </source>
</evidence>
<comment type="caution">
    <text evidence="7">The sequence shown here is derived from an EMBL/GenBank/DDBJ whole genome shotgun (WGS) entry which is preliminary data.</text>
</comment>
<keyword evidence="3 4" id="KW-0408">Iron</keyword>
<dbReference type="GO" id="GO:0046872">
    <property type="term" value="F:metal ion binding"/>
    <property type="evidence" value="ECO:0007669"/>
    <property type="project" value="UniProtKB-KW"/>
</dbReference>
<reference evidence="7 8" key="1">
    <citation type="submission" date="2016-03" db="EMBL/GenBank/DDBJ databases">
        <title>Genome sequencing of Devosia sp. S37.</title>
        <authorList>
            <person name="Mohd Nor M."/>
        </authorList>
    </citation>
    <scope>NUCLEOTIDE SEQUENCE [LARGE SCALE GENOMIC DNA]</scope>
    <source>
        <strain evidence="7 8">S37</strain>
    </source>
</reference>
<dbReference type="SUPFAM" id="SSF46626">
    <property type="entry name" value="Cytochrome c"/>
    <property type="match status" value="1"/>
</dbReference>
<dbReference type="AlphaFoldDB" id="A0A178I5E7"/>
<protein>
    <recommendedName>
        <fullName evidence="6">Cytochrome c domain-containing protein</fullName>
    </recommendedName>
</protein>
<dbReference type="Pfam" id="PF07995">
    <property type="entry name" value="GSDH"/>
    <property type="match status" value="2"/>
</dbReference>
<evidence type="ECO:0000313" key="8">
    <source>
        <dbReference type="Proteomes" id="UP000078389"/>
    </source>
</evidence>
<dbReference type="InterPro" id="IPR009056">
    <property type="entry name" value="Cyt_c-like_dom"/>
</dbReference>
<dbReference type="InterPro" id="IPR011042">
    <property type="entry name" value="6-blade_b-propeller_TolB-like"/>
</dbReference>
<name>A0A178I5E7_9HYPH</name>
<evidence type="ECO:0000259" key="6">
    <source>
        <dbReference type="PROSITE" id="PS51007"/>
    </source>
</evidence>
<dbReference type="SUPFAM" id="SSF50952">
    <property type="entry name" value="Soluble quinoprotein glucose dehydrogenase"/>
    <property type="match status" value="1"/>
</dbReference>
<gene>
    <name evidence="7" type="ORF">A3840_00635</name>
</gene>
<dbReference type="EMBL" id="LVVY01000001">
    <property type="protein sequence ID" value="OAM84309.1"/>
    <property type="molecule type" value="Genomic_DNA"/>
</dbReference>
<dbReference type="InterPro" id="IPR012938">
    <property type="entry name" value="Glc/Sorbosone_DH"/>
</dbReference>
<keyword evidence="8" id="KW-1185">Reference proteome</keyword>
<dbReference type="Gene3D" id="1.10.760.10">
    <property type="entry name" value="Cytochrome c-like domain"/>
    <property type="match status" value="1"/>
</dbReference>
<keyword evidence="2 4" id="KW-0479">Metal-binding</keyword>
<feature type="compositionally biased region" description="Low complexity" evidence="5">
    <location>
        <begin position="521"/>
        <end position="542"/>
    </location>
</feature>
<dbReference type="Gene3D" id="2.120.10.30">
    <property type="entry name" value="TolB, C-terminal domain"/>
    <property type="match status" value="1"/>
</dbReference>
<dbReference type="Pfam" id="PF13442">
    <property type="entry name" value="Cytochrome_CBB3"/>
    <property type="match status" value="1"/>
</dbReference>
<sequence>MNKEGSGAFPFDHIEDDEMKLLSFSCALMACTAIASSTSLAQSPDSYVTGSKQFTQSVLIEGLANPWEITLGPDGMIWTTERTGKRISRIDPASGEQHIAVTIDEISAPGGQDGLMGLALHPELGTGTGNDYVYAAYTYVDADKGPDPQVEDPASPYYELYTKIVQFTYNEADGTLSDPVDLITGLPASNDHNSGRLKFGPDSKLYYTLGDQGNNQGANVCLAIEAQRLPTAEEVGNADYVAYVGKSLRLNLDGSIPEDNPELDGVQSHVFTYGHRNMQGIDFGPDGTLYASEHGPKTDDEVNILQSGGNYGWPNVAGFLDDKAYEHANWELAANPPCEETTFSEYEIPENVPHEPESAFTEDMVEPIATMFTVDTGWNFVVPDCRGVDFICWPTVGVTSIQYYEGGDDRIPGWDKVLLAPTLKRGSIYVLPLDESGQAVEGTVERYFQSNNRYRDVAVSADGKSIYVATDATGLAENVDGGTTSELDNPGQILVFTYEGEGDPDAVPPPNEQSLRGQNLAESGDAAPAAGDAATAAEGDGPSFTAEQVASGKTAYNANCSVCHGDTLTNNTYGPPLAGEFFHENWAGQTAGDLVEKVHTMPPSAPDSLSEDVYAAMAAYILSVNGLEPGDTPISRESTETISFPQ</sequence>
<feature type="region of interest" description="Disordered" evidence="5">
    <location>
        <begin position="499"/>
        <end position="543"/>
    </location>
</feature>
<feature type="domain" description="Cytochrome c" evidence="6">
    <location>
        <begin position="547"/>
        <end position="625"/>
    </location>
</feature>
<dbReference type="NCBIfam" id="TIGR03606">
    <property type="entry name" value="non_repeat_PQQ"/>
    <property type="match status" value="1"/>
</dbReference>
<evidence type="ECO:0000256" key="4">
    <source>
        <dbReference type="PROSITE-ProRule" id="PRU00433"/>
    </source>
</evidence>
<dbReference type="PANTHER" id="PTHR19328:SF13">
    <property type="entry name" value="HIPL1 PROTEIN"/>
    <property type="match status" value="1"/>
</dbReference>
<dbReference type="STRING" id="1770058.A3840_00635"/>
<dbReference type="GO" id="GO:0020037">
    <property type="term" value="F:heme binding"/>
    <property type="evidence" value="ECO:0007669"/>
    <property type="project" value="InterPro"/>
</dbReference>
<dbReference type="GO" id="GO:0009055">
    <property type="term" value="F:electron transfer activity"/>
    <property type="evidence" value="ECO:0007669"/>
    <property type="project" value="InterPro"/>
</dbReference>
<proteinExistence type="predicted"/>
<accession>A0A178I5E7</accession>
<dbReference type="InterPro" id="IPR019893">
    <property type="entry name" value="SndH-like"/>
</dbReference>
<dbReference type="PROSITE" id="PS51007">
    <property type="entry name" value="CYTC"/>
    <property type="match status" value="1"/>
</dbReference>
<organism evidence="7 8">
    <name type="scientific">Devosia elaeis</name>
    <dbReference type="NCBI Taxonomy" id="1770058"/>
    <lineage>
        <taxon>Bacteria</taxon>
        <taxon>Pseudomonadati</taxon>
        <taxon>Pseudomonadota</taxon>
        <taxon>Alphaproteobacteria</taxon>
        <taxon>Hyphomicrobiales</taxon>
        <taxon>Devosiaceae</taxon>
        <taxon>Devosia</taxon>
    </lineage>
</organism>
<dbReference type="PANTHER" id="PTHR19328">
    <property type="entry name" value="HEDGEHOG-INTERACTING PROTEIN"/>
    <property type="match status" value="1"/>
</dbReference>
<dbReference type="Proteomes" id="UP000078389">
    <property type="component" value="Unassembled WGS sequence"/>
</dbReference>
<dbReference type="InterPro" id="IPR036909">
    <property type="entry name" value="Cyt_c-like_dom_sf"/>
</dbReference>